<keyword evidence="2 4" id="KW-0689">Ribosomal protein</keyword>
<dbReference type="InterPro" id="IPR016082">
    <property type="entry name" value="Ribosomal_uL30_ferredoxin-like"/>
</dbReference>
<dbReference type="NCBIfam" id="TIGR01309">
    <property type="entry name" value="uL30_arch"/>
    <property type="match status" value="1"/>
</dbReference>
<dbReference type="PANTHER" id="PTHR11524">
    <property type="entry name" value="60S RIBOSOMAL PROTEIN L7"/>
    <property type="match status" value="1"/>
</dbReference>
<evidence type="ECO:0000259" key="5">
    <source>
        <dbReference type="Pfam" id="PF00327"/>
    </source>
</evidence>
<dbReference type="GO" id="GO:0006412">
    <property type="term" value="P:translation"/>
    <property type="evidence" value="ECO:0007669"/>
    <property type="project" value="UniProtKB-UniRule"/>
</dbReference>
<dbReference type="GO" id="GO:0003735">
    <property type="term" value="F:structural constituent of ribosome"/>
    <property type="evidence" value="ECO:0007669"/>
    <property type="project" value="UniProtKB-UniRule"/>
</dbReference>
<dbReference type="EMBL" id="DTCA01000081">
    <property type="protein sequence ID" value="HGM07269.1"/>
    <property type="molecule type" value="Genomic_DNA"/>
</dbReference>
<accession>A0A7C4H267</accession>
<dbReference type="CDD" id="cd01657">
    <property type="entry name" value="Ribosomal_L7_archeal_euk"/>
    <property type="match status" value="1"/>
</dbReference>
<protein>
    <recommendedName>
        <fullName evidence="4">Large ribosomal subunit protein uL30</fullName>
    </recommendedName>
</protein>
<reference evidence="6" key="1">
    <citation type="journal article" date="2020" name="mSystems">
        <title>Genome- and Community-Level Interaction Insights into Carbon Utilization and Element Cycling Functions of Hydrothermarchaeota in Hydrothermal Sediment.</title>
        <authorList>
            <person name="Zhou Z."/>
            <person name="Liu Y."/>
            <person name="Xu W."/>
            <person name="Pan J."/>
            <person name="Luo Z.H."/>
            <person name="Li M."/>
        </authorList>
    </citation>
    <scope>NUCLEOTIDE SEQUENCE [LARGE SCALE GENOMIC DNA]</scope>
    <source>
        <strain evidence="6">SpSt-658</strain>
    </source>
</reference>
<evidence type="ECO:0000256" key="4">
    <source>
        <dbReference type="HAMAP-Rule" id="MF_01371"/>
    </source>
</evidence>
<dbReference type="Gene3D" id="3.30.1390.20">
    <property type="entry name" value="Ribosomal protein L30, ferredoxin-like fold domain"/>
    <property type="match status" value="1"/>
</dbReference>
<comment type="caution">
    <text evidence="6">The sequence shown here is derived from an EMBL/GenBank/DDBJ whole genome shotgun (WGS) entry which is preliminary data.</text>
</comment>
<gene>
    <name evidence="4" type="primary">rpl30</name>
    <name evidence="6" type="ORF">ENU31_02510</name>
</gene>
<keyword evidence="3 4" id="KW-0687">Ribonucleoprotein</keyword>
<dbReference type="AlphaFoldDB" id="A0A7C4H267"/>
<dbReference type="InterPro" id="IPR035808">
    <property type="entry name" value="Ribosomal_uL30_euk_arc"/>
</dbReference>
<proteinExistence type="inferred from homology"/>
<dbReference type="InterPro" id="IPR039699">
    <property type="entry name" value="Ribosomal_uL30"/>
</dbReference>
<comment type="similarity">
    <text evidence="1 4">Belongs to the universal ribosomal protein uL30 family.</text>
</comment>
<dbReference type="HAMAP" id="MF_01371_A">
    <property type="entry name" value="Ribosomal_uL30_A"/>
    <property type="match status" value="1"/>
</dbReference>
<evidence type="ECO:0000256" key="3">
    <source>
        <dbReference type="ARBA" id="ARBA00023274"/>
    </source>
</evidence>
<feature type="domain" description="Large ribosomal subunit protein uL30-like ferredoxin-like fold" evidence="5">
    <location>
        <begin position="11"/>
        <end position="60"/>
    </location>
</feature>
<dbReference type="Pfam" id="PF00327">
    <property type="entry name" value="Ribosomal_L30"/>
    <property type="match status" value="1"/>
</dbReference>
<dbReference type="Gene3D" id="1.10.15.30">
    <property type="match status" value="1"/>
</dbReference>
<dbReference type="GO" id="GO:0000463">
    <property type="term" value="P:maturation of LSU-rRNA from tricistronic rRNA transcript (SSU-rRNA, 5.8S rRNA, LSU-rRNA)"/>
    <property type="evidence" value="ECO:0007669"/>
    <property type="project" value="TreeGrafter"/>
</dbReference>
<sequence length="165" mass="19014">MGVNIEPYKVYAIIRIRGTVGVPYDVEYTLMLLRLVRKYSCVVYPKTPSIEGMLNVVKDWTTWGEIDEKTLIELLRKRGRIVGNKPLTDEYVKQNIGLESIEALAKAIIEGRVLYHRLENKGIKPVFRLHPPKKGFKGSIRKPYKDGGELGYRGREINELLLRMI</sequence>
<evidence type="ECO:0000256" key="1">
    <source>
        <dbReference type="ARBA" id="ARBA00007594"/>
    </source>
</evidence>
<dbReference type="InterPro" id="IPR036919">
    <property type="entry name" value="Ribo_uL30_ferredoxin-like_sf"/>
</dbReference>
<organism evidence="6">
    <name type="scientific">Ignisphaera aggregans</name>
    <dbReference type="NCBI Taxonomy" id="334771"/>
    <lineage>
        <taxon>Archaea</taxon>
        <taxon>Thermoproteota</taxon>
        <taxon>Thermoprotei</taxon>
        <taxon>Desulfurococcales</taxon>
        <taxon>Desulfurococcaceae</taxon>
        <taxon>Ignisphaera</taxon>
    </lineage>
</organism>
<dbReference type="NCBIfam" id="NF004711">
    <property type="entry name" value="PRK06049.1"/>
    <property type="match status" value="1"/>
</dbReference>
<evidence type="ECO:0000313" key="6">
    <source>
        <dbReference type="EMBL" id="HGM07269.1"/>
    </source>
</evidence>
<dbReference type="GO" id="GO:0022625">
    <property type="term" value="C:cytosolic large ribosomal subunit"/>
    <property type="evidence" value="ECO:0007669"/>
    <property type="project" value="UniProtKB-UniRule"/>
</dbReference>
<name>A0A7C4H267_9CREN</name>
<dbReference type="SUPFAM" id="SSF55129">
    <property type="entry name" value="Ribosomal protein L30p/L7e"/>
    <property type="match status" value="1"/>
</dbReference>
<comment type="subunit">
    <text evidence="4">Part of the 50S ribosomal subunit.</text>
</comment>
<dbReference type="GO" id="GO:0003723">
    <property type="term" value="F:RNA binding"/>
    <property type="evidence" value="ECO:0007669"/>
    <property type="project" value="TreeGrafter"/>
</dbReference>
<evidence type="ECO:0000256" key="2">
    <source>
        <dbReference type="ARBA" id="ARBA00022980"/>
    </source>
</evidence>
<dbReference type="PANTHER" id="PTHR11524:SF16">
    <property type="entry name" value="LARGE RIBOSOMAL SUBUNIT PROTEIN UL30"/>
    <property type="match status" value="1"/>
</dbReference>
<dbReference type="InterPro" id="IPR005997">
    <property type="entry name" value="Ribosomal_uL30_arc"/>
</dbReference>